<reference evidence="2" key="1">
    <citation type="journal article" date="2012" name="MBio">
        <title>Comparative genome analysis of Trichophyton rubrum and related dermatophytes reveals candidate genes involved in infection.</title>
        <authorList>
            <person name="Martinez D.A."/>
            <person name="Oliver B.G."/>
            <person name="Graeser Y."/>
            <person name="Goldberg J.M."/>
            <person name="Li W."/>
            <person name="Martinez-Rossi N.M."/>
            <person name="Monod M."/>
            <person name="Shelest E."/>
            <person name="Barton R.C."/>
            <person name="Birch E."/>
            <person name="Brakhage A.A."/>
            <person name="Chen Z."/>
            <person name="Gurr S.J."/>
            <person name="Heiman D."/>
            <person name="Heitman J."/>
            <person name="Kosti I."/>
            <person name="Rossi A."/>
            <person name="Saif S."/>
            <person name="Samalova M."/>
            <person name="Saunders C.W."/>
            <person name="Shea T."/>
            <person name="Summerbell R.C."/>
            <person name="Xu J."/>
            <person name="Young S."/>
            <person name="Zeng Q."/>
            <person name="Birren B.W."/>
            <person name="Cuomo C.A."/>
            <person name="White T.C."/>
        </authorList>
    </citation>
    <scope>NUCLEOTIDE SEQUENCE [LARGE SCALE GENOMIC DNA]</scope>
    <source>
        <strain evidence="2">ATCC MYA-4607 / CBS 118892</strain>
    </source>
</reference>
<organism evidence="1 2">
    <name type="scientific">Trichophyton rubrum (strain ATCC MYA-4607 / CBS 118892)</name>
    <name type="common">Athlete's foot fungus</name>
    <dbReference type="NCBI Taxonomy" id="559305"/>
    <lineage>
        <taxon>Eukaryota</taxon>
        <taxon>Fungi</taxon>
        <taxon>Dikarya</taxon>
        <taxon>Ascomycota</taxon>
        <taxon>Pezizomycotina</taxon>
        <taxon>Eurotiomycetes</taxon>
        <taxon>Eurotiomycetidae</taxon>
        <taxon>Onygenales</taxon>
        <taxon>Arthrodermataceae</taxon>
        <taxon>Trichophyton</taxon>
    </lineage>
</organism>
<keyword evidence="2" id="KW-1185">Reference proteome</keyword>
<dbReference type="AlphaFoldDB" id="A0A080WM96"/>
<sequence>MQQVSSTVWWLIHVRHPAKPGRVRPLTLGLLAIAFRSSSSWRLEYLLAEQILPQILHRILCWMSEFDTLSTFACWGGLTCLAGRLAQAFRHGLVRCLRLLTDSIDMPDLLALVLIVVEGVLFEMKGVFAHDDGVSDLRSSRPGNLRTLLMSREKKEKRS</sequence>
<protein>
    <submittedName>
        <fullName evidence="1">Uncharacterized protein</fullName>
    </submittedName>
</protein>
<proteinExistence type="predicted"/>
<evidence type="ECO:0000313" key="1">
    <source>
        <dbReference type="EMBL" id="KFL61235.1"/>
    </source>
</evidence>
<dbReference type="HOGENOM" id="CLU_1662069_0_0_1"/>
<evidence type="ECO:0000313" key="2">
    <source>
        <dbReference type="Proteomes" id="UP000008864"/>
    </source>
</evidence>
<dbReference type="EMBL" id="GG700650">
    <property type="protein sequence ID" value="KFL61235.1"/>
    <property type="molecule type" value="Genomic_DNA"/>
</dbReference>
<dbReference type="Proteomes" id="UP000008864">
    <property type="component" value="Unassembled WGS sequence"/>
</dbReference>
<dbReference type="InParanoid" id="A0A080WM96"/>
<dbReference type="GeneID" id="71777325"/>
<dbReference type="RefSeq" id="XP_047605971.1">
    <property type="nucleotide sequence ID" value="XM_047751035.1"/>
</dbReference>
<name>A0A080WM96_TRIRC</name>
<gene>
    <name evidence="1" type="ORF">TERG_12011</name>
</gene>
<dbReference type="VEuPathDB" id="FungiDB:TERG_12011"/>
<accession>A0A080WM96</accession>